<feature type="region of interest" description="Disordered" evidence="6">
    <location>
        <begin position="252"/>
        <end position="278"/>
    </location>
</feature>
<keyword evidence="3" id="KW-0804">Transcription</keyword>
<comment type="similarity">
    <text evidence="5">Belongs to the GRAS family.</text>
</comment>
<evidence type="ECO:0000256" key="2">
    <source>
        <dbReference type="ARBA" id="ARBA00023015"/>
    </source>
</evidence>
<dbReference type="GeneID" id="108984157"/>
<proteinExistence type="inferred from homology"/>
<organism evidence="7 8">
    <name type="scientific">Juglans regia</name>
    <name type="common">English walnut</name>
    <dbReference type="NCBI Taxonomy" id="51240"/>
    <lineage>
        <taxon>Eukaryota</taxon>
        <taxon>Viridiplantae</taxon>
        <taxon>Streptophyta</taxon>
        <taxon>Embryophyta</taxon>
        <taxon>Tracheophyta</taxon>
        <taxon>Spermatophyta</taxon>
        <taxon>Magnoliopsida</taxon>
        <taxon>eudicotyledons</taxon>
        <taxon>Gunneridae</taxon>
        <taxon>Pentapetalae</taxon>
        <taxon>rosids</taxon>
        <taxon>fabids</taxon>
        <taxon>Fagales</taxon>
        <taxon>Juglandaceae</taxon>
        <taxon>Juglans</taxon>
    </lineage>
</organism>
<feature type="short sequence motif" description="VHIID" evidence="5">
    <location>
        <begin position="312"/>
        <end position="316"/>
    </location>
</feature>
<dbReference type="PANTHER" id="PTHR31636">
    <property type="entry name" value="OSJNBA0084A10.13 PROTEIN-RELATED"/>
    <property type="match status" value="1"/>
</dbReference>
<keyword evidence="4" id="KW-0539">Nucleus</keyword>
<dbReference type="OrthoDB" id="770224at2759"/>
<feature type="region of interest" description="SAW" evidence="5">
    <location>
        <begin position="493"/>
        <end position="569"/>
    </location>
</feature>
<dbReference type="Proteomes" id="UP000235220">
    <property type="component" value="Chromosome 7"/>
</dbReference>
<evidence type="ECO:0000256" key="3">
    <source>
        <dbReference type="ARBA" id="ARBA00023163"/>
    </source>
</evidence>
<evidence type="ECO:0000256" key="1">
    <source>
        <dbReference type="ARBA" id="ARBA00004123"/>
    </source>
</evidence>
<dbReference type="InterPro" id="IPR005202">
    <property type="entry name" value="TF_GRAS"/>
</dbReference>
<dbReference type="GO" id="GO:0043565">
    <property type="term" value="F:sequence-specific DNA binding"/>
    <property type="evidence" value="ECO:0000318"/>
    <property type="project" value="GO_Central"/>
</dbReference>
<gene>
    <name evidence="8" type="primary">LOC108984157</name>
</gene>
<dbReference type="GO" id="GO:0006355">
    <property type="term" value="P:regulation of DNA-templated transcription"/>
    <property type="evidence" value="ECO:0000318"/>
    <property type="project" value="GO_Central"/>
</dbReference>
<accession>A0A2I4DWN4</accession>
<dbReference type="GO" id="GO:0005634">
    <property type="term" value="C:nucleus"/>
    <property type="evidence" value="ECO:0000318"/>
    <property type="project" value="GO_Central"/>
</dbReference>
<evidence type="ECO:0000313" key="7">
    <source>
        <dbReference type="Proteomes" id="UP000235220"/>
    </source>
</evidence>
<keyword evidence="2" id="KW-0805">Transcription regulation</keyword>
<dbReference type="STRING" id="51240.A0A2I4DWN4"/>
<reference evidence="8" key="1">
    <citation type="submission" date="2025-08" db="UniProtKB">
        <authorList>
            <consortium name="RefSeq"/>
        </authorList>
    </citation>
    <scope>IDENTIFICATION</scope>
    <source>
        <tissue evidence="8">Leaves</tissue>
    </source>
</reference>
<evidence type="ECO:0000256" key="5">
    <source>
        <dbReference type="PROSITE-ProRule" id="PRU01191"/>
    </source>
</evidence>
<feature type="compositionally biased region" description="Basic and acidic residues" evidence="6">
    <location>
        <begin position="252"/>
        <end position="264"/>
    </location>
</feature>
<dbReference type="PROSITE" id="PS50985">
    <property type="entry name" value="GRAS"/>
    <property type="match status" value="1"/>
</dbReference>
<dbReference type="GO" id="GO:0003700">
    <property type="term" value="F:DNA-binding transcription factor activity"/>
    <property type="evidence" value="ECO:0000318"/>
    <property type="project" value="GO_Central"/>
</dbReference>
<sequence>MANKVFSFGEEFGFDAVEDNFNWSEKVWESMDKVNGGKYFHQEDLSDEDFNFSQHQQQQVSFSENGFLDDLQFHAASPPLHTCLEEIAKLGEFPTLIPEVEPRKRKRQRFSLASLELLKNYGNRFKQFNGDRVTEPSNDVACTKVEDPKLSTEEIVRLAGAKFIQSTSQAADGPSGLSHPFHLDFCGLSDEERRDVELAESLFASAEKVGSQQFERARKFLNQCDHLSSTTGNPVQRVVYYFSEALREKIDRETGRNTSKDSGKRPSINVEEELMSSSPPTLAAHEELPFSQVTQFAGIQAIIENTVEARKIHIIDLGIRNGVQWTILMQALATRCECPLELLKITAVGTTSKHLLVETGKRLASFAQSLNLPFSFNVVMVSDMLDLREDLFELDADETVAFYSAYILRSIITWPNQLESIMKVVRSINPCIMIVTEVEASHNSPAFVSRFVEALFFFSAFFDCLETFMKRDDQNRMITESKFFGEGIRNIVAAEGEERKIRHVKIDVWRAFFARYGMVETELSRSSLYQATILVKKFHCEKSFTLDMNGKCLITVWKGTPICSLSAWKFLSQQQKGQ</sequence>
<comment type="subcellular location">
    <subcellularLocation>
        <location evidence="1">Nucleus</location>
    </subcellularLocation>
</comment>
<evidence type="ECO:0000256" key="4">
    <source>
        <dbReference type="ARBA" id="ARBA00023242"/>
    </source>
</evidence>
<dbReference type="RefSeq" id="XP_018811562.1">
    <property type="nucleotide sequence ID" value="XM_018956017.2"/>
</dbReference>
<feature type="region of interest" description="Leucine repeat II (LRII)" evidence="5">
    <location>
        <begin position="358"/>
        <end position="390"/>
    </location>
</feature>
<comment type="caution">
    <text evidence="5">Lacks conserved residue(s) required for the propagation of feature annotation.</text>
</comment>
<dbReference type="AlphaFoldDB" id="A0A2I4DWN4"/>
<name>A0A2I4DWN4_JUGRE</name>
<protein>
    <submittedName>
        <fullName evidence="8">DELLA protein RGL1-like</fullName>
    </submittedName>
</protein>
<dbReference type="KEGG" id="jre:108984157"/>
<dbReference type="Gramene" id="Jr07_11490_p1">
    <property type="protein sequence ID" value="cds.Jr07_11490_p1"/>
    <property type="gene ID" value="Jr07_11490"/>
</dbReference>
<dbReference type="Pfam" id="PF03514">
    <property type="entry name" value="GRAS"/>
    <property type="match status" value="1"/>
</dbReference>
<evidence type="ECO:0000256" key="6">
    <source>
        <dbReference type="SAM" id="MobiDB-lite"/>
    </source>
</evidence>
<keyword evidence="7" id="KW-1185">Reference proteome</keyword>
<evidence type="ECO:0000313" key="8">
    <source>
        <dbReference type="RefSeq" id="XP_018811562.1"/>
    </source>
</evidence>